<keyword evidence="5" id="KW-0539">Nucleus</keyword>
<dbReference type="GO" id="GO:0008180">
    <property type="term" value="C:COP9 signalosome"/>
    <property type="evidence" value="ECO:0007669"/>
    <property type="project" value="UniProtKB-KW"/>
</dbReference>
<sequence length="221" mass="25115">MELPPLTMEQLSMLVASNSPPSQLFEALTEYEQEACLMTETGGKKEVIRGDIQLLSLFYSSFFFVHLLTDQVPEARALTKRMPKSLTQQDIALQNCMTLLRAVWQTEHGQVYQILRGSPWPERLQPLIKRYESFFQDKTLISVSRSYETIRLPVAAGYLGLDQQLVEQEDPNIIANFTNCGWKWDPDTKLLHPKPIMVRPAATQPNNGIREAMGMLGSRAS</sequence>
<dbReference type="EMBL" id="CAJVOS010000013">
    <property type="protein sequence ID" value="CAG8006906.1"/>
    <property type="molecule type" value="Genomic_DNA"/>
</dbReference>
<proteinExistence type="predicted"/>
<comment type="subcellular location">
    <subcellularLocation>
        <location evidence="2">Cytoplasm</location>
    </subcellularLocation>
    <subcellularLocation>
        <location evidence="1">Nucleus</location>
    </subcellularLocation>
</comment>
<organism evidence="7 8">
    <name type="scientific">Penicillium olsonii</name>
    <dbReference type="NCBI Taxonomy" id="99116"/>
    <lineage>
        <taxon>Eukaryota</taxon>
        <taxon>Fungi</taxon>
        <taxon>Dikarya</taxon>
        <taxon>Ascomycota</taxon>
        <taxon>Pezizomycotina</taxon>
        <taxon>Eurotiomycetes</taxon>
        <taxon>Eurotiomycetidae</taxon>
        <taxon>Eurotiales</taxon>
        <taxon>Aspergillaceae</taxon>
        <taxon>Penicillium</taxon>
    </lineage>
</organism>
<dbReference type="AlphaFoldDB" id="A0A9W4MM66"/>
<evidence type="ECO:0000259" key="6">
    <source>
        <dbReference type="Pfam" id="PF10075"/>
    </source>
</evidence>
<evidence type="ECO:0000256" key="4">
    <source>
        <dbReference type="ARBA" id="ARBA00022790"/>
    </source>
</evidence>
<evidence type="ECO:0000256" key="5">
    <source>
        <dbReference type="ARBA" id="ARBA00023242"/>
    </source>
</evidence>
<dbReference type="OrthoDB" id="5351233at2759"/>
<dbReference type="PANTHER" id="PTHR13339">
    <property type="entry name" value="COP9 SIGNALOSOME COMPLEX SUBUNIT 8"/>
    <property type="match status" value="1"/>
</dbReference>
<keyword evidence="3" id="KW-0963">Cytoplasm</keyword>
<protein>
    <recommendedName>
        <fullName evidence="6">CSN8/PSMD8/EIF3K domain-containing protein</fullName>
    </recommendedName>
</protein>
<comment type="caution">
    <text evidence="7">The sequence shown here is derived from an EMBL/GenBank/DDBJ whole genome shotgun (WGS) entry which is preliminary data.</text>
</comment>
<keyword evidence="8" id="KW-1185">Reference proteome</keyword>
<feature type="domain" description="CSN8/PSMD8/EIF3K" evidence="6">
    <location>
        <begin position="55"/>
        <end position="197"/>
    </location>
</feature>
<dbReference type="GO" id="GO:0010387">
    <property type="term" value="P:COP9 signalosome assembly"/>
    <property type="evidence" value="ECO:0007669"/>
    <property type="project" value="InterPro"/>
</dbReference>
<name>A0A9W4MM66_PENOL</name>
<keyword evidence="4" id="KW-0736">Signalosome</keyword>
<dbReference type="PANTHER" id="PTHR13339:SF0">
    <property type="entry name" value="COP9 SIGNALOSOME COMPLEX SUBUNIT 8"/>
    <property type="match status" value="1"/>
</dbReference>
<evidence type="ECO:0000256" key="2">
    <source>
        <dbReference type="ARBA" id="ARBA00004496"/>
    </source>
</evidence>
<evidence type="ECO:0000256" key="3">
    <source>
        <dbReference type="ARBA" id="ARBA00022490"/>
    </source>
</evidence>
<dbReference type="GO" id="GO:0000338">
    <property type="term" value="P:protein deneddylation"/>
    <property type="evidence" value="ECO:0007669"/>
    <property type="project" value="InterPro"/>
</dbReference>
<dbReference type="Proteomes" id="UP001153618">
    <property type="component" value="Unassembled WGS sequence"/>
</dbReference>
<accession>A0A9W4MM66</accession>
<evidence type="ECO:0000313" key="7">
    <source>
        <dbReference type="EMBL" id="CAG8006906.1"/>
    </source>
</evidence>
<dbReference type="InterPro" id="IPR033464">
    <property type="entry name" value="CSN8_PSD8_EIF3K"/>
</dbReference>
<evidence type="ECO:0000313" key="8">
    <source>
        <dbReference type="Proteomes" id="UP001153618"/>
    </source>
</evidence>
<reference evidence="7" key="1">
    <citation type="submission" date="2021-07" db="EMBL/GenBank/DDBJ databases">
        <authorList>
            <person name="Branca A.L. A."/>
        </authorList>
    </citation>
    <scope>NUCLEOTIDE SEQUENCE</scope>
</reference>
<dbReference type="Pfam" id="PF10075">
    <property type="entry name" value="CSN8_PSD8_EIF3K"/>
    <property type="match status" value="1"/>
</dbReference>
<evidence type="ECO:0000256" key="1">
    <source>
        <dbReference type="ARBA" id="ARBA00004123"/>
    </source>
</evidence>
<dbReference type="GO" id="GO:0005737">
    <property type="term" value="C:cytoplasm"/>
    <property type="evidence" value="ECO:0007669"/>
    <property type="project" value="UniProtKB-SubCell"/>
</dbReference>
<dbReference type="InterPro" id="IPR033205">
    <property type="entry name" value="COP9_CSN8"/>
</dbReference>
<gene>
    <name evidence="7" type="ORF">POLS_LOCUS2015</name>
</gene>